<dbReference type="PANTHER" id="PTHR43539">
    <property type="entry name" value="FLAVIN-BINDING MONOOXYGENASE-LIKE PROTEIN (AFU_ORTHOLOGUE AFUA_4G09220)"/>
    <property type="match status" value="1"/>
</dbReference>
<accession>A0A385SSW5</accession>
<name>A0A385SSW5_9BACT</name>
<dbReference type="SUPFAM" id="SSF51905">
    <property type="entry name" value="FAD/NAD(P)-binding domain"/>
    <property type="match status" value="2"/>
</dbReference>
<dbReference type="Gene3D" id="3.50.50.60">
    <property type="entry name" value="FAD/NAD(P)-binding domain"/>
    <property type="match status" value="1"/>
</dbReference>
<evidence type="ECO:0000313" key="3">
    <source>
        <dbReference type="Proteomes" id="UP000266183"/>
    </source>
</evidence>
<dbReference type="Pfam" id="PF13738">
    <property type="entry name" value="Pyr_redox_3"/>
    <property type="match status" value="1"/>
</dbReference>
<evidence type="ECO:0000256" key="1">
    <source>
        <dbReference type="ARBA" id="ARBA00023002"/>
    </source>
</evidence>
<sequence length="365" mass="40265">MDNTFDVVVIGGGQSGLAMGYYLRRTGLSYVILDNQKQPGGAWPHTWRSLRLFSPAQWSALPGMLLTGGGSEYPARNAVVEYLANYESKYNLQVRRPVSVTDVSKEGEVFKIETAQGTYFAKTVVNATGSFSNPFIPKIEGQDLFKGRVLHSAQYRSPVEFANERVAVVGEGNSGAQILAEVSLTTETLWITQKEPRFLPDHIDGRYLFDAATQMYEAQKAGVSYKAPSLGDIVMVDSVKDAKIRNVLTSRRPFERFTENSIVWSDGQEEKIDVVIFCTGFNPALKHLSSFHIGADDKRPATEGTRSKTIEGLWFVGYGNWTGFASATLIGVGRSAKTTVEEIVQYISGIGKDKSYESTSKYSLD</sequence>
<dbReference type="OrthoDB" id="9778740at2"/>
<keyword evidence="3" id="KW-1185">Reference proteome</keyword>
<gene>
    <name evidence="2" type="ORF">D4L85_26830</name>
</gene>
<dbReference type="RefSeq" id="WP_119757198.1">
    <property type="nucleotide sequence ID" value="NZ_CP032382.1"/>
</dbReference>
<dbReference type="GO" id="GO:0050660">
    <property type="term" value="F:flavin adenine dinucleotide binding"/>
    <property type="evidence" value="ECO:0007669"/>
    <property type="project" value="TreeGrafter"/>
</dbReference>
<evidence type="ECO:0000313" key="2">
    <source>
        <dbReference type="EMBL" id="AYB33972.1"/>
    </source>
</evidence>
<dbReference type="GO" id="GO:0004497">
    <property type="term" value="F:monooxygenase activity"/>
    <property type="evidence" value="ECO:0007669"/>
    <property type="project" value="TreeGrafter"/>
</dbReference>
<dbReference type="Proteomes" id="UP000266183">
    <property type="component" value="Chromosome"/>
</dbReference>
<dbReference type="PANTHER" id="PTHR43539:SF78">
    <property type="entry name" value="FLAVIN-CONTAINING MONOOXYGENASE"/>
    <property type="match status" value="1"/>
</dbReference>
<dbReference type="PRINTS" id="PR00469">
    <property type="entry name" value="PNDRDTASEII"/>
</dbReference>
<dbReference type="InterPro" id="IPR050982">
    <property type="entry name" value="Auxin_biosynth/cation_transpt"/>
</dbReference>
<dbReference type="AlphaFoldDB" id="A0A385SSW5"/>
<reference evidence="3" key="1">
    <citation type="submission" date="2018-09" db="EMBL/GenBank/DDBJ databases">
        <title>Chryseolinea sp. KIS68-18 isolated from soil.</title>
        <authorList>
            <person name="Weon H.-Y."/>
            <person name="Kwon S.-W."/>
            <person name="Lee S.A."/>
        </authorList>
    </citation>
    <scope>NUCLEOTIDE SEQUENCE [LARGE SCALE GENOMIC DNA]</scope>
    <source>
        <strain evidence="3">KIS68-18</strain>
    </source>
</reference>
<dbReference type="KEGG" id="chk:D4L85_26830"/>
<dbReference type="EMBL" id="CP032382">
    <property type="protein sequence ID" value="AYB33972.1"/>
    <property type="molecule type" value="Genomic_DNA"/>
</dbReference>
<proteinExistence type="predicted"/>
<dbReference type="NCBIfam" id="NF040505">
    <property type="entry name" value="ArsO_flavin_mono"/>
    <property type="match status" value="1"/>
</dbReference>
<dbReference type="InterPro" id="IPR036188">
    <property type="entry name" value="FAD/NAD-bd_sf"/>
</dbReference>
<dbReference type="PRINTS" id="PR00368">
    <property type="entry name" value="FADPNR"/>
</dbReference>
<organism evidence="2 3">
    <name type="scientific">Chryseolinea soli</name>
    <dbReference type="NCBI Taxonomy" id="2321403"/>
    <lineage>
        <taxon>Bacteria</taxon>
        <taxon>Pseudomonadati</taxon>
        <taxon>Bacteroidota</taxon>
        <taxon>Cytophagia</taxon>
        <taxon>Cytophagales</taxon>
        <taxon>Fulvivirgaceae</taxon>
        <taxon>Chryseolinea</taxon>
    </lineage>
</organism>
<keyword evidence="1" id="KW-0560">Oxidoreductase</keyword>
<protein>
    <submittedName>
        <fullName evidence="2">NAD(P)/FAD-dependent oxidoreductase</fullName>
    </submittedName>
</protein>